<dbReference type="SUPFAM" id="SSF52540">
    <property type="entry name" value="P-loop containing nucleoside triphosphate hydrolases"/>
    <property type="match status" value="1"/>
</dbReference>
<feature type="compositionally biased region" description="Low complexity" evidence="1">
    <location>
        <begin position="65"/>
        <end position="77"/>
    </location>
</feature>
<sequence>MKSFFTANDYKFYSFENFSDERWSEIKKVLSSKKLSIFKKEIEIKRLLNLDEQNPPKNVQCQRKTNASTESNANSSDSTVPLIRLCSYEVQTLIKDGVKEGGRNQDAFKVAAEVIAVENWAKGNNSLNMAVEVSGTARELYAGYCQNCDPALDGSEAEAVWKSASARDLKPSRINDEDGNDGFLWSIVAGDDPELLNKLIVRPKWHHITDCSIKKPWGGFEYDPKVLEKIPPQGILILKAPMGGGKTKLIDVLINEIYRDSRVVSVTPTIALNEVLGNRLKIDIRDDVEAMGFDPKLIEKIGFVCPSLWKLLGRDYGNHSIAILDEFRQSLSFLTQSKECDTYSPRSQNIKALNEVCRNSDIIILSDAYITNVEADYITNLRPDLPVYVLEIPTYTRDREIWEITNEAKNYQLIDQLLEEGKSLIIPCDSQRTGEALDEIYTTKSIEERYQKQGFKTFRLDRETKGGREQELFLNNPTEYIKAHPEIRLFIFSPTLGSGASIEDGHFDAMVALNTHLTPTDFLQMVGRYRLQIPLYYWSSSDKPNRSDWSKSHYPSEHKKSFFDSVDRLTDVAKIQSPEPTPDAIADELRRIARAGLEGQSPILDLICKQRARHNYLSCKRRDKLREQFSSDGYTVDSFDAEGKEIDSSFLGDKREATKQILLKKAVAIIEAPLVNEAEGEKLLNKKVLITPSERIKAEKYKFNKMLPGFLGSIKDESEAIEFYYRHLKDGGRWVSSVFARWRWENRELLKAQDIKSLERLLGQFKDSGTDSLVI</sequence>
<dbReference type="RefSeq" id="WP_062290588.1">
    <property type="nucleotide sequence ID" value="NZ_CP012036.1"/>
</dbReference>
<feature type="compositionally biased region" description="Polar residues" evidence="1">
    <location>
        <begin position="55"/>
        <end position="64"/>
    </location>
</feature>
<dbReference type="STRING" id="224013.ACX27_07830"/>
<dbReference type="AlphaFoldDB" id="A0A0M5MGH6"/>
<dbReference type="PATRIC" id="fig|224013.5.peg.1900"/>
<evidence type="ECO:0000313" key="2">
    <source>
        <dbReference type="EMBL" id="ALF52788.1"/>
    </source>
</evidence>
<dbReference type="Proteomes" id="UP000062645">
    <property type="component" value="Chromosome"/>
</dbReference>
<gene>
    <name evidence="2" type="ORF">ACX27_07830</name>
</gene>
<dbReference type="EMBL" id="CP012036">
    <property type="protein sequence ID" value="ALF52788.1"/>
    <property type="molecule type" value="Genomic_DNA"/>
</dbReference>
<dbReference type="KEGG" id="npz:ACX27_07830"/>
<evidence type="ECO:0000256" key="1">
    <source>
        <dbReference type="SAM" id="MobiDB-lite"/>
    </source>
</evidence>
<reference evidence="3" key="1">
    <citation type="submission" date="2015-07" db="EMBL/GenBank/DDBJ databases">
        <title>Genome Of Nitrogen-Fixing Cyanobacterium Nostoc piscinale CENA21 From Solimoes/Amazon River Floodplain Sediments And Comparative Genomics To Uncover Biosynthetic Natural Products Potential.</title>
        <authorList>
            <person name="Leao T.F."/>
            <person name="Leao P.N."/>
            <person name="Guimaraes P.I."/>
            <person name="de Melo A.G.C."/>
            <person name="Ramos R.T.J."/>
            <person name="Silva A."/>
            <person name="Fiore M.F."/>
            <person name="Schneider M.P.C."/>
        </authorList>
    </citation>
    <scope>NUCLEOTIDE SEQUENCE [LARGE SCALE GENOMIC DNA]</scope>
    <source>
        <strain evidence="3">CENA21</strain>
    </source>
</reference>
<evidence type="ECO:0008006" key="4">
    <source>
        <dbReference type="Google" id="ProtNLM"/>
    </source>
</evidence>
<dbReference type="InterPro" id="IPR027417">
    <property type="entry name" value="P-loop_NTPase"/>
</dbReference>
<protein>
    <recommendedName>
        <fullName evidence="4">Replication origin-binding protein domain-containing protein</fullName>
    </recommendedName>
</protein>
<reference evidence="2 3" key="2">
    <citation type="journal article" date="2016" name="Genome Announc.">
        <title>Draft Genome Sequence of the N2-Fixing Cyanobacterium Nostoc piscinale CENA21, Isolated from the Brazilian Amazon Floodplain.</title>
        <authorList>
            <person name="Leao T."/>
            <person name="Guimaraes P.I."/>
            <person name="de Melo A.G."/>
            <person name="Ramos R.T."/>
            <person name="Leao P.N."/>
            <person name="Silva A."/>
            <person name="Fiore M.F."/>
            <person name="Schneider M.P."/>
        </authorList>
    </citation>
    <scope>NUCLEOTIDE SEQUENCE [LARGE SCALE GENOMIC DNA]</scope>
    <source>
        <strain evidence="2 3">CENA21</strain>
    </source>
</reference>
<feature type="region of interest" description="Disordered" evidence="1">
    <location>
        <begin position="55"/>
        <end position="77"/>
    </location>
</feature>
<dbReference type="OrthoDB" id="479889at2"/>
<accession>A0A0M5MGH6</accession>
<name>A0A0M5MGH6_9NOSO</name>
<keyword evidence="3" id="KW-1185">Reference proteome</keyword>
<proteinExistence type="predicted"/>
<evidence type="ECO:0000313" key="3">
    <source>
        <dbReference type="Proteomes" id="UP000062645"/>
    </source>
</evidence>
<organism evidence="2 3">
    <name type="scientific">Nostoc piscinale CENA21</name>
    <dbReference type="NCBI Taxonomy" id="224013"/>
    <lineage>
        <taxon>Bacteria</taxon>
        <taxon>Bacillati</taxon>
        <taxon>Cyanobacteriota</taxon>
        <taxon>Cyanophyceae</taxon>
        <taxon>Nostocales</taxon>
        <taxon>Nostocaceae</taxon>
        <taxon>Nostoc</taxon>
    </lineage>
</organism>